<dbReference type="PANTHER" id="PTHR36573:SF1">
    <property type="entry name" value="INTERMEMBRANE PHOSPHOLIPID TRANSPORT SYSTEM BINDING PROTEIN MLAC"/>
    <property type="match status" value="1"/>
</dbReference>
<dbReference type="NCBIfam" id="TIGR03481">
    <property type="entry name" value="HpnM"/>
    <property type="match status" value="1"/>
</dbReference>
<accession>A0A7W6RCV5</accession>
<proteinExistence type="predicted"/>
<evidence type="ECO:0000313" key="2">
    <source>
        <dbReference type="EMBL" id="MBB4266214.1"/>
    </source>
</evidence>
<feature type="transmembrane region" description="Helical" evidence="1">
    <location>
        <begin position="37"/>
        <end position="57"/>
    </location>
</feature>
<dbReference type="AlphaFoldDB" id="A0A7W6RCV5"/>
<sequence>MVSTFLSLRTPFAGADRSVGVAPWSWRARRVAARVPLLPGLALLAALMIGVSGSAAASPDATAAAGLVERYQAVLLDVMRRAKDLGVQERARVLDAPVRETFDFTRMARAAAGRTWREADEAARASMVEAFARYSVAVHADRFDGHAGETFVIDGTAPGPGEALLVNTRIVRPKGDDVTLSYVVAGAADAAPRVVDVLMNGSISEVALRRSEWAAIGKRDGLAGLAEALQTLTDRLLAEDTAARPEP</sequence>
<reference evidence="2 3" key="1">
    <citation type="submission" date="2020-08" db="EMBL/GenBank/DDBJ databases">
        <title>Genome sequencing of Purple Non-Sulfur Bacteria from various extreme environments.</title>
        <authorList>
            <person name="Mayer M."/>
        </authorList>
    </citation>
    <scope>NUCLEOTIDE SEQUENCE [LARGE SCALE GENOMIC DNA]</scope>
    <source>
        <strain evidence="2 3">JA131</strain>
    </source>
</reference>
<evidence type="ECO:0000313" key="3">
    <source>
        <dbReference type="Proteomes" id="UP000554286"/>
    </source>
</evidence>
<name>A0A7W6RCV5_9PROT</name>
<dbReference type="InterPro" id="IPR017842">
    <property type="entry name" value="Hopanoid_biosyn-assoc_HpnM"/>
</dbReference>
<comment type="caution">
    <text evidence="2">The sequence shown here is derived from an EMBL/GenBank/DDBJ whole genome shotgun (WGS) entry which is preliminary data.</text>
</comment>
<evidence type="ECO:0000256" key="1">
    <source>
        <dbReference type="SAM" id="Phobius"/>
    </source>
</evidence>
<dbReference type="InterPro" id="IPR042245">
    <property type="entry name" value="Tgt2/MlaC_sf"/>
</dbReference>
<keyword evidence="1" id="KW-0812">Transmembrane</keyword>
<protein>
    <submittedName>
        <fullName evidence="2">Phospholipid transport system substrate-binding protein</fullName>
    </submittedName>
</protein>
<dbReference type="Gene3D" id="3.10.450.710">
    <property type="entry name" value="Tgt2/MlaC"/>
    <property type="match status" value="1"/>
</dbReference>
<organism evidence="2 3">
    <name type="scientific">Roseospira visakhapatnamensis</name>
    <dbReference type="NCBI Taxonomy" id="390880"/>
    <lineage>
        <taxon>Bacteria</taxon>
        <taxon>Pseudomonadati</taxon>
        <taxon>Pseudomonadota</taxon>
        <taxon>Alphaproteobacteria</taxon>
        <taxon>Rhodospirillales</taxon>
        <taxon>Rhodospirillaceae</taxon>
        <taxon>Roseospira</taxon>
    </lineage>
</organism>
<keyword evidence="3" id="KW-1185">Reference proteome</keyword>
<dbReference type="Proteomes" id="UP000554286">
    <property type="component" value="Unassembled WGS sequence"/>
</dbReference>
<dbReference type="EMBL" id="JACIGK010000011">
    <property type="protein sequence ID" value="MBB4266214.1"/>
    <property type="molecule type" value="Genomic_DNA"/>
</dbReference>
<keyword evidence="1" id="KW-0472">Membrane</keyword>
<dbReference type="InterPro" id="IPR008869">
    <property type="entry name" value="MlaC/ttg2D"/>
</dbReference>
<dbReference type="PANTHER" id="PTHR36573">
    <property type="entry name" value="INTERMEMBRANE PHOSPHOLIPID TRANSPORT SYSTEM BINDING PROTEIN MLAC"/>
    <property type="match status" value="1"/>
</dbReference>
<keyword evidence="1" id="KW-1133">Transmembrane helix</keyword>
<gene>
    <name evidence="2" type="ORF">GGD89_001843</name>
</gene>
<dbReference type="Pfam" id="PF05494">
    <property type="entry name" value="MlaC"/>
    <property type="match status" value="1"/>
</dbReference>
<dbReference type="RefSeq" id="WP_184044343.1">
    <property type="nucleotide sequence ID" value="NZ_JACIGK010000011.1"/>
</dbReference>